<comment type="subcellular location">
    <subcellularLocation>
        <location evidence="2">Cell membrane</location>
        <topology evidence="2">Single-pass type II membrane protein</topology>
    </subcellularLocation>
</comment>
<evidence type="ECO:0000256" key="2">
    <source>
        <dbReference type="ARBA" id="ARBA00004401"/>
    </source>
</evidence>
<evidence type="ECO:0000259" key="11">
    <source>
        <dbReference type="Pfam" id="PF01431"/>
    </source>
</evidence>
<dbReference type="OrthoDB" id="2016263at2759"/>
<evidence type="ECO:0008006" key="15">
    <source>
        <dbReference type="Google" id="ProtNLM"/>
    </source>
</evidence>
<dbReference type="GO" id="GO:0046872">
    <property type="term" value="F:metal ion binding"/>
    <property type="evidence" value="ECO:0007669"/>
    <property type="project" value="UniProtKB-KW"/>
</dbReference>
<dbReference type="PANTHER" id="PTHR11733:SF167">
    <property type="entry name" value="FI17812P1-RELATED"/>
    <property type="match status" value="1"/>
</dbReference>
<dbReference type="InterPro" id="IPR018497">
    <property type="entry name" value="Peptidase_M13_C"/>
</dbReference>
<comment type="similarity">
    <text evidence="3">Belongs to the peptidase M13 family.</text>
</comment>
<evidence type="ECO:0000313" key="14">
    <source>
        <dbReference type="Proteomes" id="UP000708208"/>
    </source>
</evidence>
<protein>
    <recommendedName>
        <fullName evidence="15">Endothelin-converting enzyme 1</fullName>
    </recommendedName>
</protein>
<feature type="region of interest" description="Disordered" evidence="9">
    <location>
        <begin position="481"/>
        <end position="507"/>
    </location>
</feature>
<keyword evidence="10" id="KW-1133">Transmembrane helix</keyword>
<keyword evidence="8" id="KW-0482">Metalloprotease</keyword>
<evidence type="ECO:0000259" key="12">
    <source>
        <dbReference type="Pfam" id="PF05649"/>
    </source>
</evidence>
<dbReference type="PANTHER" id="PTHR11733">
    <property type="entry name" value="ZINC METALLOPROTEASE FAMILY M13 NEPRILYSIN-RELATED"/>
    <property type="match status" value="1"/>
</dbReference>
<evidence type="ECO:0000256" key="5">
    <source>
        <dbReference type="ARBA" id="ARBA00022723"/>
    </source>
</evidence>
<dbReference type="CDD" id="cd08662">
    <property type="entry name" value="M13"/>
    <property type="match status" value="1"/>
</dbReference>
<evidence type="ECO:0000256" key="1">
    <source>
        <dbReference type="ARBA" id="ARBA00001947"/>
    </source>
</evidence>
<dbReference type="GO" id="GO:0005886">
    <property type="term" value="C:plasma membrane"/>
    <property type="evidence" value="ECO:0007669"/>
    <property type="project" value="UniProtKB-SubCell"/>
</dbReference>
<dbReference type="GO" id="GO:0016485">
    <property type="term" value="P:protein processing"/>
    <property type="evidence" value="ECO:0007669"/>
    <property type="project" value="TreeGrafter"/>
</dbReference>
<feature type="transmembrane region" description="Helical" evidence="10">
    <location>
        <begin position="43"/>
        <end position="68"/>
    </location>
</feature>
<dbReference type="GO" id="GO:0004222">
    <property type="term" value="F:metalloendopeptidase activity"/>
    <property type="evidence" value="ECO:0007669"/>
    <property type="project" value="InterPro"/>
</dbReference>
<accession>A0A8J2NZ34</accession>
<evidence type="ECO:0000256" key="10">
    <source>
        <dbReference type="SAM" id="Phobius"/>
    </source>
</evidence>
<evidence type="ECO:0000256" key="6">
    <source>
        <dbReference type="ARBA" id="ARBA00022801"/>
    </source>
</evidence>
<comment type="caution">
    <text evidence="13">The sequence shown here is derived from an EMBL/GenBank/DDBJ whole genome shotgun (WGS) entry which is preliminary data.</text>
</comment>
<feature type="domain" description="Peptidase M13 C-terminal" evidence="11">
    <location>
        <begin position="651"/>
        <end position="868"/>
    </location>
</feature>
<evidence type="ECO:0000256" key="7">
    <source>
        <dbReference type="ARBA" id="ARBA00022833"/>
    </source>
</evidence>
<dbReference type="InterPro" id="IPR000718">
    <property type="entry name" value="Peptidase_M13"/>
</dbReference>
<evidence type="ECO:0000256" key="4">
    <source>
        <dbReference type="ARBA" id="ARBA00022670"/>
    </source>
</evidence>
<evidence type="ECO:0000256" key="9">
    <source>
        <dbReference type="SAM" id="MobiDB-lite"/>
    </source>
</evidence>
<feature type="compositionally biased region" description="Low complexity" evidence="9">
    <location>
        <begin position="485"/>
        <end position="498"/>
    </location>
</feature>
<gene>
    <name evidence="13" type="ORF">AFUS01_LOCUS20617</name>
</gene>
<keyword evidence="10" id="KW-0812">Transmembrane</keyword>
<dbReference type="EMBL" id="CAJVCH010224624">
    <property type="protein sequence ID" value="CAG7732078.1"/>
    <property type="molecule type" value="Genomic_DNA"/>
</dbReference>
<keyword evidence="6" id="KW-0378">Hydrolase</keyword>
<dbReference type="Pfam" id="PF01431">
    <property type="entry name" value="Peptidase_M13"/>
    <property type="match status" value="1"/>
</dbReference>
<reference evidence="13" key="1">
    <citation type="submission" date="2021-06" db="EMBL/GenBank/DDBJ databases">
        <authorList>
            <person name="Hodson N. C."/>
            <person name="Mongue J. A."/>
            <person name="Jaron S. K."/>
        </authorList>
    </citation>
    <scope>NUCLEOTIDE SEQUENCE</scope>
</reference>
<evidence type="ECO:0000256" key="8">
    <source>
        <dbReference type="ARBA" id="ARBA00023049"/>
    </source>
</evidence>
<sequence>MSDSGEGFQKKAMVVHHHNHHHEVESTTRTTLQGSNCTGREKALTLCVVLLAIFSFGLLAFIVVSWPLSSLIAPDWSEDINLLGSGVCDSKECVEISYRAIQAGDFRADPCDDFYHFACSRWQAANPITTEQFFHAANINLIKDRVDAHIKQLLEVPNVADEVDKQGRKKFRIEKNVKAFYHSCLNFVNPDENLLIADLLNSVGGYQWSDTWSEGQFDLTNATLKFLWLSAAPLFDVMLDIDAKNRSRFALIVDLPRPTSLVPSLFHSTTAPDQDYLFHYESILNRPKVHDDGDPTHFKFSNNQGNSNGSNGKSVVDRHTLYKMITDNIEVKKMHQLKNLIRKVCLMMNATEEECHADINAITLIVTQIQKLLPSQRTRKFWKQQNLVYNKYTIDTLESQVGGIDWRHLLGSLVRGSSGDGSGGGSRGPVNWNDLAGTVYVPYPDYLRRLFTYIQFTNKRLLYNSMLMVYVRDMLNDLMDKGKESTTSSSPSASSSSTGKPPEKDEEPRWKFCVHATKSVFAMELSSLYLRSFDPKYLKRVRTDVEEIFVNVKESLKSFLNRSTWLEKISRMNAIRKIETLKGNFLAPSFYFREDYLDDSIKGIQIHPTDFLSNVRVVYKTFRQQLYRIFRSEVNEDRATWAFVTFPFIVNAFYIQQFNSIVIPLAFLTPPQYTWGAPKYINYATVALTIAHEALHALDGSGSDFDADGKLQEWVSDSRGFLREKSSCVAKQYSENFHKLIPFYQTHVPIQVDGNLTQNENMADIAGLQVAFNAYINYRTSLSKEELREAELKLPGFNSTLEQVFFLTVAQAYCANISPMGYVFLLEMDEHTPHPERINGMLMNIPEFSRTFHCPVGSPMNPVQKCSLW</sequence>
<evidence type="ECO:0000256" key="3">
    <source>
        <dbReference type="ARBA" id="ARBA00007357"/>
    </source>
</evidence>
<dbReference type="Proteomes" id="UP000708208">
    <property type="component" value="Unassembled WGS sequence"/>
</dbReference>
<dbReference type="PROSITE" id="PS51885">
    <property type="entry name" value="NEPRILYSIN"/>
    <property type="match status" value="1"/>
</dbReference>
<feature type="domain" description="Peptidase M13 N-terminal" evidence="12">
    <location>
        <begin position="110"/>
        <end position="585"/>
    </location>
</feature>
<dbReference type="AlphaFoldDB" id="A0A8J2NZ34"/>
<comment type="cofactor">
    <cofactor evidence="1">
        <name>Zn(2+)</name>
        <dbReference type="ChEBI" id="CHEBI:29105"/>
    </cofactor>
</comment>
<keyword evidence="4" id="KW-0645">Protease</keyword>
<keyword evidence="7" id="KW-0862">Zinc</keyword>
<proteinExistence type="inferred from homology"/>
<dbReference type="Pfam" id="PF05649">
    <property type="entry name" value="Peptidase_M13_N"/>
    <property type="match status" value="1"/>
</dbReference>
<keyword evidence="14" id="KW-1185">Reference proteome</keyword>
<evidence type="ECO:0000313" key="13">
    <source>
        <dbReference type="EMBL" id="CAG7732078.1"/>
    </source>
</evidence>
<organism evidence="13 14">
    <name type="scientific">Allacma fusca</name>
    <dbReference type="NCBI Taxonomy" id="39272"/>
    <lineage>
        <taxon>Eukaryota</taxon>
        <taxon>Metazoa</taxon>
        <taxon>Ecdysozoa</taxon>
        <taxon>Arthropoda</taxon>
        <taxon>Hexapoda</taxon>
        <taxon>Collembola</taxon>
        <taxon>Symphypleona</taxon>
        <taxon>Sminthuridae</taxon>
        <taxon>Allacma</taxon>
    </lineage>
</organism>
<keyword evidence="5" id="KW-0479">Metal-binding</keyword>
<name>A0A8J2NZ34_9HEXA</name>
<dbReference type="InterPro" id="IPR008753">
    <property type="entry name" value="Peptidase_M13_N"/>
</dbReference>
<keyword evidence="10" id="KW-0472">Membrane</keyword>